<comment type="caution">
    <text evidence="1">The sequence shown here is derived from an EMBL/GenBank/DDBJ whole genome shotgun (WGS) entry which is preliminary data.</text>
</comment>
<accession>F7NPZ8</accession>
<dbReference type="Proteomes" id="UP000003240">
    <property type="component" value="Unassembled WGS sequence"/>
</dbReference>
<keyword evidence="2" id="KW-1185">Reference proteome</keyword>
<protein>
    <submittedName>
        <fullName evidence="1">Uncharacterized protein</fullName>
    </submittedName>
</protein>
<reference evidence="1 2" key="1">
    <citation type="journal article" date="2011" name="EMBO J.">
        <title>Structural diversity of bacterial flagellar motors.</title>
        <authorList>
            <person name="Chen S."/>
            <person name="Beeby M."/>
            <person name="Murphy G.E."/>
            <person name="Leadbetter J.R."/>
            <person name="Hendrixson D.R."/>
            <person name="Briegel A."/>
            <person name="Li Z."/>
            <person name="Shi J."/>
            <person name="Tocheva E.I."/>
            <person name="Muller A."/>
            <person name="Dobro M.J."/>
            <person name="Jensen G.J."/>
        </authorList>
    </citation>
    <scope>NUCLEOTIDE SEQUENCE [LARGE SCALE GENOMIC DNA]</scope>
    <source>
        <strain evidence="1 2">DSM 6540</strain>
    </source>
</reference>
<organism evidence="1 2">
    <name type="scientific">Acetonema longum DSM 6540</name>
    <dbReference type="NCBI Taxonomy" id="1009370"/>
    <lineage>
        <taxon>Bacteria</taxon>
        <taxon>Bacillati</taxon>
        <taxon>Bacillota</taxon>
        <taxon>Negativicutes</taxon>
        <taxon>Acetonemataceae</taxon>
        <taxon>Acetonema</taxon>
    </lineage>
</organism>
<name>F7NPZ8_9FIRM</name>
<dbReference type="AlphaFoldDB" id="F7NPZ8"/>
<evidence type="ECO:0000313" key="2">
    <source>
        <dbReference type="Proteomes" id="UP000003240"/>
    </source>
</evidence>
<sequence length="36" mass="4165">MEKVQKGAGQVELKEKFPLDTVDRLVYLKKEKITVC</sequence>
<proteinExistence type="predicted"/>
<evidence type="ECO:0000313" key="1">
    <source>
        <dbReference type="EMBL" id="EGO61875.1"/>
    </source>
</evidence>
<dbReference type="STRING" id="1009370.ALO_20977"/>
<gene>
    <name evidence="1" type="ORF">ALO_20977</name>
</gene>
<dbReference type="EMBL" id="AFGF01000270">
    <property type="protein sequence ID" value="EGO61875.1"/>
    <property type="molecule type" value="Genomic_DNA"/>
</dbReference>